<dbReference type="GO" id="GO:0046872">
    <property type="term" value="F:metal ion binding"/>
    <property type="evidence" value="ECO:0007669"/>
    <property type="project" value="UniProtKB-KW"/>
</dbReference>
<keyword evidence="3" id="KW-0862">Zinc</keyword>
<dbReference type="Gene3D" id="6.20.50.20">
    <property type="match status" value="1"/>
</dbReference>
<accession>A0AAN6IWU0</accession>
<organism evidence="6 7">
    <name type="scientific">Exophiala dermatitidis</name>
    <name type="common">Black yeast-like fungus</name>
    <name type="synonym">Wangiella dermatitidis</name>
    <dbReference type="NCBI Taxonomy" id="5970"/>
    <lineage>
        <taxon>Eukaryota</taxon>
        <taxon>Fungi</taxon>
        <taxon>Dikarya</taxon>
        <taxon>Ascomycota</taxon>
        <taxon>Pezizomycotina</taxon>
        <taxon>Eurotiomycetes</taxon>
        <taxon>Chaetothyriomycetidae</taxon>
        <taxon>Chaetothyriales</taxon>
        <taxon>Herpotrichiellaceae</taxon>
        <taxon>Exophiala</taxon>
    </lineage>
</organism>
<gene>
    <name evidence="6" type="ORF">HRR80_003039</name>
</gene>
<evidence type="ECO:0008006" key="8">
    <source>
        <dbReference type="Google" id="ProtNLM"/>
    </source>
</evidence>
<proteinExistence type="inferred from homology"/>
<reference evidence="6" key="1">
    <citation type="submission" date="2023-01" db="EMBL/GenBank/DDBJ databases">
        <title>Exophiala dermititidis isolated from Cystic Fibrosis Patient.</title>
        <authorList>
            <person name="Kurbessoian T."/>
            <person name="Crocker A."/>
            <person name="Murante D."/>
            <person name="Hogan D.A."/>
            <person name="Stajich J.E."/>
        </authorList>
    </citation>
    <scope>NUCLEOTIDE SEQUENCE</scope>
    <source>
        <strain evidence="6">Ex8</strain>
    </source>
</reference>
<dbReference type="AlphaFoldDB" id="A0AAN6IWU0"/>
<evidence type="ECO:0000313" key="6">
    <source>
        <dbReference type="EMBL" id="KAJ8992998.1"/>
    </source>
</evidence>
<evidence type="ECO:0000256" key="2">
    <source>
        <dbReference type="ARBA" id="ARBA00022723"/>
    </source>
</evidence>
<comment type="similarity">
    <text evidence="4">Belongs to the eukaryotic/archaeal RNase P protein component 4 family.</text>
</comment>
<dbReference type="Proteomes" id="UP001161757">
    <property type="component" value="Unassembled WGS sequence"/>
</dbReference>
<protein>
    <recommendedName>
        <fullName evidence="8">Rpr2-domain-containing protein</fullName>
    </recommendedName>
</protein>
<keyword evidence="2" id="KW-0479">Metal-binding</keyword>
<feature type="region of interest" description="Disordered" evidence="5">
    <location>
        <begin position="41"/>
        <end position="63"/>
    </location>
</feature>
<dbReference type="GO" id="GO:0008033">
    <property type="term" value="P:tRNA processing"/>
    <property type="evidence" value="ECO:0007669"/>
    <property type="project" value="UniProtKB-KW"/>
</dbReference>
<sequence>MAKAKTSKGESANIPNKHLHARLSFLHQAATYLAVAGNVKASEPQTKSTSNEARNGSEYQTADPSTLCEKANNHHGLEAMRLLSQLRGVSRKTQIRLAPTMKHTLCKRCDSLLVPGKTSTERVVNESKDGRKPWADVLEIECVKCGTIKRFPVGMSRDKERRSTSPGKTSGITQ</sequence>
<evidence type="ECO:0000256" key="3">
    <source>
        <dbReference type="ARBA" id="ARBA00022833"/>
    </source>
</evidence>
<name>A0AAN6IWU0_EXODE</name>
<evidence type="ECO:0000256" key="1">
    <source>
        <dbReference type="ARBA" id="ARBA00022694"/>
    </source>
</evidence>
<feature type="region of interest" description="Disordered" evidence="5">
    <location>
        <begin position="154"/>
        <end position="174"/>
    </location>
</feature>
<dbReference type="PANTHER" id="PTHR14742">
    <property type="entry name" value="RIBONUCLEASE P SUBUNIT P21"/>
    <property type="match status" value="1"/>
</dbReference>
<feature type="compositionally biased region" description="Polar residues" evidence="5">
    <location>
        <begin position="164"/>
        <end position="174"/>
    </location>
</feature>
<dbReference type="InterPro" id="IPR007175">
    <property type="entry name" value="Rpr2/Snm1/Rpp21"/>
</dbReference>
<dbReference type="PANTHER" id="PTHR14742:SF0">
    <property type="entry name" value="RIBONUCLEASE P PROTEIN SUBUNIT P21"/>
    <property type="match status" value="1"/>
</dbReference>
<evidence type="ECO:0000256" key="4">
    <source>
        <dbReference type="ARBA" id="ARBA00038402"/>
    </source>
</evidence>
<comment type="caution">
    <text evidence="6">The sequence shown here is derived from an EMBL/GenBank/DDBJ whole genome shotgun (WGS) entry which is preliminary data.</text>
</comment>
<keyword evidence="1" id="KW-0819">tRNA processing</keyword>
<evidence type="ECO:0000256" key="5">
    <source>
        <dbReference type="SAM" id="MobiDB-lite"/>
    </source>
</evidence>
<dbReference type="GO" id="GO:0005655">
    <property type="term" value="C:nucleolar ribonuclease P complex"/>
    <property type="evidence" value="ECO:0007669"/>
    <property type="project" value="TreeGrafter"/>
</dbReference>
<evidence type="ECO:0000313" key="7">
    <source>
        <dbReference type="Proteomes" id="UP001161757"/>
    </source>
</evidence>
<dbReference type="Pfam" id="PF04032">
    <property type="entry name" value="Rpr2"/>
    <property type="match status" value="1"/>
</dbReference>
<dbReference type="EMBL" id="JAJGCB010000004">
    <property type="protein sequence ID" value="KAJ8992998.1"/>
    <property type="molecule type" value="Genomic_DNA"/>
</dbReference>
<feature type="compositionally biased region" description="Polar residues" evidence="5">
    <location>
        <begin position="43"/>
        <end position="63"/>
    </location>
</feature>